<accession>A0A2P2NH93</accession>
<sequence length="37" mass="4649">MVLGSYLMVWITLLMWRISPIYQKIIFHQIWNWLQLL</sequence>
<evidence type="ECO:0000313" key="1">
    <source>
        <dbReference type="EMBL" id="MBX41760.1"/>
    </source>
</evidence>
<dbReference type="EMBL" id="GGEC01061276">
    <property type="protein sequence ID" value="MBX41760.1"/>
    <property type="molecule type" value="Transcribed_RNA"/>
</dbReference>
<dbReference type="AlphaFoldDB" id="A0A2P2NH93"/>
<proteinExistence type="predicted"/>
<organism evidence="1">
    <name type="scientific">Rhizophora mucronata</name>
    <name type="common">Asiatic mangrove</name>
    <dbReference type="NCBI Taxonomy" id="61149"/>
    <lineage>
        <taxon>Eukaryota</taxon>
        <taxon>Viridiplantae</taxon>
        <taxon>Streptophyta</taxon>
        <taxon>Embryophyta</taxon>
        <taxon>Tracheophyta</taxon>
        <taxon>Spermatophyta</taxon>
        <taxon>Magnoliopsida</taxon>
        <taxon>eudicotyledons</taxon>
        <taxon>Gunneridae</taxon>
        <taxon>Pentapetalae</taxon>
        <taxon>rosids</taxon>
        <taxon>fabids</taxon>
        <taxon>Malpighiales</taxon>
        <taxon>Rhizophoraceae</taxon>
        <taxon>Rhizophora</taxon>
    </lineage>
</organism>
<name>A0A2P2NH93_RHIMU</name>
<reference evidence="1" key="1">
    <citation type="submission" date="2018-02" db="EMBL/GenBank/DDBJ databases">
        <title>Rhizophora mucronata_Transcriptome.</title>
        <authorList>
            <person name="Meera S.P."/>
            <person name="Sreeshan A."/>
            <person name="Augustine A."/>
        </authorList>
    </citation>
    <scope>NUCLEOTIDE SEQUENCE</scope>
    <source>
        <tissue evidence="1">Leaf</tissue>
    </source>
</reference>
<protein>
    <submittedName>
        <fullName evidence="1">Uncharacterized protein MANES_15G045200</fullName>
    </submittedName>
</protein>